<comment type="caution">
    <text evidence="2">The sequence shown here is derived from an EMBL/GenBank/DDBJ whole genome shotgun (WGS) entry which is preliminary data.</text>
</comment>
<keyword evidence="3" id="KW-1185">Reference proteome</keyword>
<proteinExistence type="predicted"/>
<sequence length="263" mass="31281">MNVKILVATHKKYMMPSSEIYQPIHVGRAIGEDIGFPGDDVGENISYKNPQFCELTALYWAWKNCDYEYIGLNHYRRYFTVRRTHKKDSSERLKSVLNYAEVENLLTSCDVIVPRKRMYFIETLYSHYKNTLDVYPLDVTGEILKDLYPDYYPYFLLLKKKRSGFMFNMFIMRSDILSDYCTWLFDVLRELEVEMGNVDKKYDAFHARYYGRISELLFNVWLEKNKIMVKEVKVQEIEPISYSKKAISMILAKLFNKKYGGSF</sequence>
<evidence type="ECO:0000259" key="1">
    <source>
        <dbReference type="Pfam" id="PF14393"/>
    </source>
</evidence>
<gene>
    <name evidence="2" type="ORF">DQ400_03410</name>
</gene>
<evidence type="ECO:0000313" key="2">
    <source>
        <dbReference type="EMBL" id="RBI69738.1"/>
    </source>
</evidence>
<organism evidence="2 3">
    <name type="scientific">Vreelandella sulfidaeris</name>
    <dbReference type="NCBI Taxonomy" id="115553"/>
    <lineage>
        <taxon>Bacteria</taxon>
        <taxon>Pseudomonadati</taxon>
        <taxon>Pseudomonadota</taxon>
        <taxon>Gammaproteobacteria</taxon>
        <taxon>Oceanospirillales</taxon>
        <taxon>Halomonadaceae</taxon>
        <taxon>Vreelandella</taxon>
    </lineage>
</organism>
<dbReference type="AlphaFoldDB" id="A0A365TX44"/>
<dbReference type="Proteomes" id="UP000252204">
    <property type="component" value="Unassembled WGS sequence"/>
</dbReference>
<accession>A0A365TX44</accession>
<dbReference type="EMBL" id="QNTU01000001">
    <property type="protein sequence ID" value="RBI69738.1"/>
    <property type="molecule type" value="Genomic_DNA"/>
</dbReference>
<dbReference type="OrthoDB" id="9807549at2"/>
<name>A0A365TX44_9GAMM</name>
<feature type="domain" description="DUF4422" evidence="1">
    <location>
        <begin position="4"/>
        <end position="226"/>
    </location>
</feature>
<dbReference type="Pfam" id="PF14393">
    <property type="entry name" value="DUF4422"/>
    <property type="match status" value="1"/>
</dbReference>
<evidence type="ECO:0000313" key="3">
    <source>
        <dbReference type="Proteomes" id="UP000252204"/>
    </source>
</evidence>
<dbReference type="InterPro" id="IPR025536">
    <property type="entry name" value="DUF4422"/>
</dbReference>
<reference evidence="3" key="1">
    <citation type="submission" date="2018-06" db="EMBL/GenBank/DDBJ databases">
        <title>Whole genome sequencing of four bacterial strains from South Shetland trench revealing bio-synthetic gene clusters.</title>
        <authorList>
            <person name="Abdel-Mageed W.M."/>
            <person name="Lehri B."/>
            <person name="Jarmusch S."/>
            <person name="Miranda K."/>
            <person name="Goodfellow M."/>
            <person name="Jaspars M."/>
            <person name="Karlyshev A.V."/>
        </authorList>
    </citation>
    <scope>NUCLEOTIDE SEQUENCE [LARGE SCALE GENOMIC DNA]</scope>
    <source>
        <strain evidence="3">SST4</strain>
    </source>
</reference>
<dbReference type="RefSeq" id="WP_113268382.1">
    <property type="nucleotide sequence ID" value="NZ_QNTU01000001.1"/>
</dbReference>
<protein>
    <submittedName>
        <fullName evidence="2">Exopolysaccharide biosynthesis protein</fullName>
    </submittedName>
</protein>